<dbReference type="Proteomes" id="UP001060085">
    <property type="component" value="Linkage Group LG03"/>
</dbReference>
<gene>
    <name evidence="1" type="ORF">M9H77_13652</name>
</gene>
<proteinExistence type="predicted"/>
<sequence length="323" mass="35974">MLVRHQTVSLSSISSFYTEHQKSPFANQPWDSGNIRFKFTLGGSPPSPWEDFQSNRKILAVIGISHCPSSPDLQSVAQHFTSACKPYSSSLVARCFAFCPGDSQLEDDSHKGSNLILFPPADRQTQEFHLQTMMQDLAASLLMKFENWVLQAESGGTILKTPLDSQTNLSSEEVIKAKKRRLGRAQKTIGDYCLLAGSPVDANAHYSTALELARLTGDFFWYAGAMEGSVCALLKAVECNGHAHASSPDPVLEEEVKYRYNSVILHYRKSFIQENAQRCVQGMSDKCLGKSRRIDRNVNEETVQVRAIVGKTMSAYLHIFMLQ</sequence>
<name>A0ACC0BL10_CATRO</name>
<evidence type="ECO:0000313" key="1">
    <source>
        <dbReference type="EMBL" id="KAI5673288.1"/>
    </source>
</evidence>
<comment type="caution">
    <text evidence="1">The sequence shown here is derived from an EMBL/GenBank/DDBJ whole genome shotgun (WGS) entry which is preliminary data.</text>
</comment>
<organism evidence="1 2">
    <name type="scientific">Catharanthus roseus</name>
    <name type="common">Madagascar periwinkle</name>
    <name type="synonym">Vinca rosea</name>
    <dbReference type="NCBI Taxonomy" id="4058"/>
    <lineage>
        <taxon>Eukaryota</taxon>
        <taxon>Viridiplantae</taxon>
        <taxon>Streptophyta</taxon>
        <taxon>Embryophyta</taxon>
        <taxon>Tracheophyta</taxon>
        <taxon>Spermatophyta</taxon>
        <taxon>Magnoliopsida</taxon>
        <taxon>eudicotyledons</taxon>
        <taxon>Gunneridae</taxon>
        <taxon>Pentapetalae</taxon>
        <taxon>asterids</taxon>
        <taxon>lamiids</taxon>
        <taxon>Gentianales</taxon>
        <taxon>Apocynaceae</taxon>
        <taxon>Rauvolfioideae</taxon>
        <taxon>Vinceae</taxon>
        <taxon>Catharanthinae</taxon>
        <taxon>Catharanthus</taxon>
    </lineage>
</organism>
<dbReference type="EMBL" id="CM044703">
    <property type="protein sequence ID" value="KAI5673288.1"/>
    <property type="molecule type" value="Genomic_DNA"/>
</dbReference>
<evidence type="ECO:0000313" key="2">
    <source>
        <dbReference type="Proteomes" id="UP001060085"/>
    </source>
</evidence>
<reference evidence="2" key="1">
    <citation type="journal article" date="2023" name="Nat. Plants">
        <title>Single-cell RNA sequencing provides a high-resolution roadmap for understanding the multicellular compartmentation of specialized metabolism.</title>
        <authorList>
            <person name="Sun S."/>
            <person name="Shen X."/>
            <person name="Li Y."/>
            <person name="Li Y."/>
            <person name="Wang S."/>
            <person name="Li R."/>
            <person name="Zhang H."/>
            <person name="Shen G."/>
            <person name="Guo B."/>
            <person name="Wei J."/>
            <person name="Xu J."/>
            <person name="St-Pierre B."/>
            <person name="Chen S."/>
            <person name="Sun C."/>
        </authorList>
    </citation>
    <scope>NUCLEOTIDE SEQUENCE [LARGE SCALE GENOMIC DNA]</scope>
</reference>
<keyword evidence="2" id="KW-1185">Reference proteome</keyword>
<protein>
    <submittedName>
        <fullName evidence="1">Uncharacterized protein</fullName>
    </submittedName>
</protein>
<accession>A0ACC0BL10</accession>